<gene>
    <name evidence="1" type="ORF">H2198_009374</name>
</gene>
<evidence type="ECO:0000313" key="1">
    <source>
        <dbReference type="EMBL" id="KAJ9651340.1"/>
    </source>
</evidence>
<accession>A0ACC2ZUM7</accession>
<proteinExistence type="predicted"/>
<reference evidence="1" key="1">
    <citation type="submission" date="2022-10" db="EMBL/GenBank/DDBJ databases">
        <title>Culturing micro-colonial fungi from biological soil crusts in the Mojave desert and describing Neophaeococcomyces mojavensis, and introducing the new genera and species Taxawa tesnikishii.</title>
        <authorList>
            <person name="Kurbessoian T."/>
            <person name="Stajich J.E."/>
        </authorList>
    </citation>
    <scope>NUCLEOTIDE SEQUENCE</scope>
    <source>
        <strain evidence="1">JES_112</strain>
    </source>
</reference>
<sequence>MAADTASEKEQTVYQTKKHRRTSSYDQWKLNQQTTTTIIESVEQDDDVPAIASPSRTKSRMSDRPKTKRRKSSTSTPSHKSRPAYSRKYSTPPSRPLSPSGYPQLLESDGVIPEIDLNQTTSQLHHFHQQQQQHQHHPHHPHQHQQQHQPQPQPQPQYQQHQQHQQQQAPIQHIPQYPPQHYFDLSVDTAPQEPDIWDDPETDYFSTIEIEAPPNKHGRVKSRRQVSQNLNSMLHQSMAAKGLQQISEDAEFLLPPTPGAFAA</sequence>
<organism evidence="1 2">
    <name type="scientific">Neophaeococcomyces mojaviensis</name>
    <dbReference type="NCBI Taxonomy" id="3383035"/>
    <lineage>
        <taxon>Eukaryota</taxon>
        <taxon>Fungi</taxon>
        <taxon>Dikarya</taxon>
        <taxon>Ascomycota</taxon>
        <taxon>Pezizomycotina</taxon>
        <taxon>Eurotiomycetes</taxon>
        <taxon>Chaetothyriomycetidae</taxon>
        <taxon>Chaetothyriales</taxon>
        <taxon>Chaetothyriales incertae sedis</taxon>
        <taxon>Neophaeococcomyces</taxon>
    </lineage>
</organism>
<keyword evidence="2" id="KW-1185">Reference proteome</keyword>
<name>A0ACC2ZUM7_9EURO</name>
<dbReference type="EMBL" id="JAPDRQ010000263">
    <property type="protein sequence ID" value="KAJ9651340.1"/>
    <property type="molecule type" value="Genomic_DNA"/>
</dbReference>
<comment type="caution">
    <text evidence="1">The sequence shown here is derived from an EMBL/GenBank/DDBJ whole genome shotgun (WGS) entry which is preliminary data.</text>
</comment>
<protein>
    <submittedName>
        <fullName evidence="1">Uncharacterized protein</fullName>
    </submittedName>
</protein>
<dbReference type="Proteomes" id="UP001172386">
    <property type="component" value="Unassembled WGS sequence"/>
</dbReference>
<evidence type="ECO:0000313" key="2">
    <source>
        <dbReference type="Proteomes" id="UP001172386"/>
    </source>
</evidence>